<organism evidence="14 15">
    <name type="scientific">Rhodocytophaga aerolata</name>
    <dbReference type="NCBI Taxonomy" id="455078"/>
    <lineage>
        <taxon>Bacteria</taxon>
        <taxon>Pseudomonadati</taxon>
        <taxon>Bacteroidota</taxon>
        <taxon>Cytophagia</taxon>
        <taxon>Cytophagales</taxon>
        <taxon>Rhodocytophagaceae</taxon>
        <taxon>Rhodocytophaga</taxon>
    </lineage>
</organism>
<evidence type="ECO:0000313" key="14">
    <source>
        <dbReference type="EMBL" id="MDO1449857.1"/>
    </source>
</evidence>
<evidence type="ECO:0000259" key="13">
    <source>
        <dbReference type="PROSITE" id="PS50885"/>
    </source>
</evidence>
<keyword evidence="9" id="KW-0902">Two-component regulatory system</keyword>
<dbReference type="InterPro" id="IPR004358">
    <property type="entry name" value="Sig_transdc_His_kin-like_C"/>
</dbReference>
<reference evidence="14" key="1">
    <citation type="submission" date="2023-07" db="EMBL/GenBank/DDBJ databases">
        <title>The genome sequence of Rhodocytophaga aerolata KACC 12507.</title>
        <authorList>
            <person name="Zhang X."/>
        </authorList>
    </citation>
    <scope>NUCLEOTIDE SEQUENCE</scope>
    <source>
        <strain evidence="14">KACC 12507</strain>
    </source>
</reference>
<dbReference type="CDD" id="cd06225">
    <property type="entry name" value="HAMP"/>
    <property type="match status" value="1"/>
</dbReference>
<dbReference type="SUPFAM" id="SSF158472">
    <property type="entry name" value="HAMP domain-like"/>
    <property type="match status" value="1"/>
</dbReference>
<feature type="transmembrane region" description="Helical" evidence="11">
    <location>
        <begin position="7"/>
        <end position="28"/>
    </location>
</feature>
<dbReference type="PRINTS" id="PR00344">
    <property type="entry name" value="BCTRLSENSOR"/>
</dbReference>
<evidence type="ECO:0000256" key="6">
    <source>
        <dbReference type="ARBA" id="ARBA00022692"/>
    </source>
</evidence>
<evidence type="ECO:0000256" key="4">
    <source>
        <dbReference type="ARBA" id="ARBA00022553"/>
    </source>
</evidence>
<dbReference type="InterPro" id="IPR003661">
    <property type="entry name" value="HisK_dim/P_dom"/>
</dbReference>
<protein>
    <recommendedName>
        <fullName evidence="3">histidine kinase</fullName>
        <ecNumber evidence="3">2.7.13.3</ecNumber>
    </recommendedName>
</protein>
<dbReference type="GO" id="GO:0005524">
    <property type="term" value="F:ATP binding"/>
    <property type="evidence" value="ECO:0007669"/>
    <property type="project" value="UniProtKB-KW"/>
</dbReference>
<evidence type="ECO:0000256" key="2">
    <source>
        <dbReference type="ARBA" id="ARBA00004370"/>
    </source>
</evidence>
<dbReference type="CDD" id="cd00082">
    <property type="entry name" value="HisKA"/>
    <property type="match status" value="1"/>
</dbReference>
<evidence type="ECO:0000256" key="7">
    <source>
        <dbReference type="ARBA" id="ARBA00022777"/>
    </source>
</evidence>
<evidence type="ECO:0000313" key="15">
    <source>
        <dbReference type="Proteomes" id="UP001168528"/>
    </source>
</evidence>
<keyword evidence="14" id="KW-0547">Nucleotide-binding</keyword>
<proteinExistence type="predicted"/>
<feature type="domain" description="Histidine kinase" evidence="12">
    <location>
        <begin position="240"/>
        <end position="458"/>
    </location>
</feature>
<dbReference type="RefSeq" id="WP_302040660.1">
    <property type="nucleotide sequence ID" value="NZ_JAUKPO010000023.1"/>
</dbReference>
<keyword evidence="6 11" id="KW-0812">Transmembrane</keyword>
<evidence type="ECO:0000256" key="10">
    <source>
        <dbReference type="ARBA" id="ARBA00023136"/>
    </source>
</evidence>
<dbReference type="SMART" id="SM00387">
    <property type="entry name" value="HATPase_c"/>
    <property type="match status" value="1"/>
</dbReference>
<keyword evidence="10 11" id="KW-0472">Membrane</keyword>
<dbReference type="PROSITE" id="PS50109">
    <property type="entry name" value="HIS_KIN"/>
    <property type="match status" value="1"/>
</dbReference>
<comment type="subcellular location">
    <subcellularLocation>
        <location evidence="2">Membrane</location>
    </subcellularLocation>
</comment>
<feature type="transmembrane region" description="Helical" evidence="11">
    <location>
        <begin position="153"/>
        <end position="178"/>
    </location>
</feature>
<dbReference type="InterPro" id="IPR005467">
    <property type="entry name" value="His_kinase_dom"/>
</dbReference>
<keyword evidence="15" id="KW-1185">Reference proteome</keyword>
<evidence type="ECO:0000256" key="1">
    <source>
        <dbReference type="ARBA" id="ARBA00000085"/>
    </source>
</evidence>
<dbReference type="Pfam" id="PF02518">
    <property type="entry name" value="HATPase_c"/>
    <property type="match status" value="1"/>
</dbReference>
<evidence type="ECO:0000256" key="8">
    <source>
        <dbReference type="ARBA" id="ARBA00022989"/>
    </source>
</evidence>
<keyword evidence="4" id="KW-0597">Phosphoprotein</keyword>
<feature type="domain" description="HAMP" evidence="13">
    <location>
        <begin position="179"/>
        <end position="232"/>
    </location>
</feature>
<dbReference type="Gene3D" id="6.10.340.10">
    <property type="match status" value="1"/>
</dbReference>
<dbReference type="PANTHER" id="PTHR45436">
    <property type="entry name" value="SENSOR HISTIDINE KINASE YKOH"/>
    <property type="match status" value="1"/>
</dbReference>
<dbReference type="Gene3D" id="3.30.565.10">
    <property type="entry name" value="Histidine kinase-like ATPase, C-terminal domain"/>
    <property type="match status" value="1"/>
</dbReference>
<name>A0ABT8RCM8_9BACT</name>
<dbReference type="SUPFAM" id="SSF55874">
    <property type="entry name" value="ATPase domain of HSP90 chaperone/DNA topoisomerase II/histidine kinase"/>
    <property type="match status" value="1"/>
</dbReference>
<gene>
    <name evidence="14" type="ORF">Q0590_26495</name>
</gene>
<dbReference type="Pfam" id="PF00512">
    <property type="entry name" value="HisKA"/>
    <property type="match status" value="1"/>
</dbReference>
<dbReference type="InterPro" id="IPR036097">
    <property type="entry name" value="HisK_dim/P_sf"/>
</dbReference>
<dbReference type="SMART" id="SM00388">
    <property type="entry name" value="HisKA"/>
    <property type="match status" value="1"/>
</dbReference>
<dbReference type="Pfam" id="PF00672">
    <property type="entry name" value="HAMP"/>
    <property type="match status" value="1"/>
</dbReference>
<keyword evidence="5" id="KW-0808">Transferase</keyword>
<dbReference type="EC" id="2.7.13.3" evidence="3"/>
<keyword evidence="8 11" id="KW-1133">Transmembrane helix</keyword>
<evidence type="ECO:0000256" key="3">
    <source>
        <dbReference type="ARBA" id="ARBA00012438"/>
    </source>
</evidence>
<comment type="caution">
    <text evidence="14">The sequence shown here is derived from an EMBL/GenBank/DDBJ whole genome shotgun (WGS) entry which is preliminary data.</text>
</comment>
<keyword evidence="14" id="KW-0067">ATP-binding</keyword>
<sequence length="458" mass="51746">MKIRTRLTLNFTLIVASILAIFSLSVYFSSFTHRKNDFYTRLEERVKTTTRLLIEVDEVDEALLQIIERNNLTSLPEQQISVYNQDNQVIYTSDETPDAVAGTQQIFDQIRSEKQIRFRKGNREAIGFTVTYHNKQYTIIASAIDRYGLSELIFLRTILATGLIASLIIVALAGWLYAGRALRPVSEMINHVSKIKASNLHSRVCVGKSQDELALLATTFNQMLDRVQDAFEVQRSFVANASHEMRTPLTIITGKIEVTLIKPRTVQEHEEKWKSVLADISHLNKLSNNLLELAHVSLGMAQINLSRVSLDEVVYKAGKKLLSNQPGYTMVFEFDNELENRHPSLTISGDESLLVTAFLNLMENGCKYSSDSQVKVILGANEKEIIIQFQDQGIGIDKQDAPYIFQPFFRSEHAKSIKGHGIGLSLTQRIIQLHQGEISFSSVLEQGTTFTLRFPTAF</sequence>
<keyword evidence="7" id="KW-0418">Kinase</keyword>
<dbReference type="InterPro" id="IPR003594">
    <property type="entry name" value="HATPase_dom"/>
</dbReference>
<dbReference type="SUPFAM" id="SSF47384">
    <property type="entry name" value="Homodimeric domain of signal transducing histidine kinase"/>
    <property type="match status" value="1"/>
</dbReference>
<dbReference type="InterPro" id="IPR036890">
    <property type="entry name" value="HATPase_C_sf"/>
</dbReference>
<accession>A0ABT8RCM8</accession>
<dbReference type="InterPro" id="IPR003660">
    <property type="entry name" value="HAMP_dom"/>
</dbReference>
<dbReference type="InterPro" id="IPR050428">
    <property type="entry name" value="TCS_sensor_his_kinase"/>
</dbReference>
<dbReference type="Proteomes" id="UP001168528">
    <property type="component" value="Unassembled WGS sequence"/>
</dbReference>
<evidence type="ECO:0000256" key="11">
    <source>
        <dbReference type="SAM" id="Phobius"/>
    </source>
</evidence>
<evidence type="ECO:0000256" key="5">
    <source>
        <dbReference type="ARBA" id="ARBA00022679"/>
    </source>
</evidence>
<comment type="catalytic activity">
    <reaction evidence="1">
        <text>ATP + protein L-histidine = ADP + protein N-phospho-L-histidine.</text>
        <dbReference type="EC" id="2.7.13.3"/>
    </reaction>
</comment>
<dbReference type="PROSITE" id="PS50885">
    <property type="entry name" value="HAMP"/>
    <property type="match status" value="1"/>
</dbReference>
<dbReference type="EMBL" id="JAUKPO010000023">
    <property type="protein sequence ID" value="MDO1449857.1"/>
    <property type="molecule type" value="Genomic_DNA"/>
</dbReference>
<dbReference type="Gene3D" id="1.10.287.130">
    <property type="match status" value="1"/>
</dbReference>
<dbReference type="PANTHER" id="PTHR45436:SF5">
    <property type="entry name" value="SENSOR HISTIDINE KINASE TRCS"/>
    <property type="match status" value="1"/>
</dbReference>
<evidence type="ECO:0000259" key="12">
    <source>
        <dbReference type="PROSITE" id="PS50109"/>
    </source>
</evidence>
<dbReference type="SMART" id="SM00304">
    <property type="entry name" value="HAMP"/>
    <property type="match status" value="1"/>
</dbReference>
<evidence type="ECO:0000256" key="9">
    <source>
        <dbReference type="ARBA" id="ARBA00023012"/>
    </source>
</evidence>